<keyword evidence="5 10" id="KW-0460">Magnesium</keyword>
<dbReference type="NCBIfam" id="TIGR00693">
    <property type="entry name" value="thiE"/>
    <property type="match status" value="1"/>
</dbReference>
<keyword evidence="6 10" id="KW-0784">Thiamine biosynthesis</keyword>
<dbReference type="Gene3D" id="3.20.20.70">
    <property type="entry name" value="Aldolase class I"/>
    <property type="match status" value="1"/>
</dbReference>
<comment type="similarity">
    <text evidence="10 11">Belongs to the thiamine-phosphate synthase family.</text>
</comment>
<comment type="function">
    <text evidence="1 10">Condenses 4-methyl-5-(beta-hydroxyethyl)thiazole monophosphate (THZ-P) and 2-methyl-4-amino-5-hydroxymethyl pyrimidine pyrophosphate (HMP-PP) to form thiamine monophosphate (TMP).</text>
</comment>
<gene>
    <name evidence="10 14" type="primary">thiE</name>
    <name evidence="14" type="ORF">SUTMEG_04720</name>
</gene>
<dbReference type="KEGG" id="sutt:SUTMEG_04720"/>
<dbReference type="InterPro" id="IPR034291">
    <property type="entry name" value="TMP_synthase"/>
</dbReference>
<organism evidence="14 15">
    <name type="scientific">Sutterella megalosphaeroides</name>
    <dbReference type="NCBI Taxonomy" id="2494234"/>
    <lineage>
        <taxon>Bacteria</taxon>
        <taxon>Pseudomonadati</taxon>
        <taxon>Pseudomonadota</taxon>
        <taxon>Betaproteobacteria</taxon>
        <taxon>Burkholderiales</taxon>
        <taxon>Sutterellaceae</taxon>
        <taxon>Sutterella</taxon>
    </lineage>
</organism>
<comment type="pathway">
    <text evidence="2 10 12">Cofactor biosynthesis; thiamine diphosphate biosynthesis; thiamine phosphate from 4-amino-2-methyl-5-diphosphomethylpyrimidine and 4-methyl-5-(2-phosphoethyl)-thiazole: step 1/1.</text>
</comment>
<dbReference type="GO" id="GO:0009229">
    <property type="term" value="P:thiamine diphosphate biosynthetic process"/>
    <property type="evidence" value="ECO:0007669"/>
    <property type="project" value="UniProtKB-UniRule"/>
</dbReference>
<dbReference type="FunFam" id="3.20.20.70:FF:000096">
    <property type="entry name" value="Thiamine-phosphate synthase"/>
    <property type="match status" value="1"/>
</dbReference>
<feature type="binding site" evidence="10">
    <location>
        <position position="94"/>
    </location>
    <ligand>
        <name>Mg(2+)</name>
        <dbReference type="ChEBI" id="CHEBI:18420"/>
    </ligand>
</feature>
<evidence type="ECO:0000256" key="5">
    <source>
        <dbReference type="ARBA" id="ARBA00022842"/>
    </source>
</evidence>
<keyword evidence="15" id="KW-1185">Reference proteome</keyword>
<dbReference type="EMBL" id="AP018786">
    <property type="protein sequence ID" value="BBF22581.1"/>
    <property type="molecule type" value="Genomic_DNA"/>
</dbReference>
<evidence type="ECO:0000256" key="1">
    <source>
        <dbReference type="ARBA" id="ARBA00003814"/>
    </source>
</evidence>
<comment type="catalytic activity">
    <reaction evidence="8 10 11">
        <text>2-(2-carboxy-4-methylthiazol-5-yl)ethyl phosphate + 4-amino-2-methyl-5-(diphosphooxymethyl)pyrimidine + 2 H(+) = thiamine phosphate + CO2 + diphosphate</text>
        <dbReference type="Rhea" id="RHEA:47848"/>
        <dbReference type="ChEBI" id="CHEBI:15378"/>
        <dbReference type="ChEBI" id="CHEBI:16526"/>
        <dbReference type="ChEBI" id="CHEBI:33019"/>
        <dbReference type="ChEBI" id="CHEBI:37575"/>
        <dbReference type="ChEBI" id="CHEBI:57841"/>
        <dbReference type="ChEBI" id="CHEBI:62890"/>
        <dbReference type="EC" id="2.5.1.3"/>
    </reaction>
</comment>
<dbReference type="Proteomes" id="UP000271003">
    <property type="component" value="Chromosome"/>
</dbReference>
<dbReference type="GO" id="GO:0005737">
    <property type="term" value="C:cytoplasm"/>
    <property type="evidence" value="ECO:0007669"/>
    <property type="project" value="TreeGrafter"/>
</dbReference>
<feature type="binding site" evidence="10">
    <location>
        <position position="75"/>
    </location>
    <ligand>
        <name>Mg(2+)</name>
        <dbReference type="ChEBI" id="CHEBI:18420"/>
    </ligand>
</feature>
<dbReference type="RefSeq" id="WP_120176276.1">
    <property type="nucleotide sequence ID" value="NZ_AP018786.1"/>
</dbReference>
<evidence type="ECO:0000256" key="4">
    <source>
        <dbReference type="ARBA" id="ARBA00022723"/>
    </source>
</evidence>
<name>A0A2Z6I7Z6_9BURK</name>
<comment type="caution">
    <text evidence="10">Lacks conserved residue(s) required for the propagation of feature annotation.</text>
</comment>
<dbReference type="Pfam" id="PF02581">
    <property type="entry name" value="TMP-TENI"/>
    <property type="match status" value="1"/>
</dbReference>
<evidence type="ECO:0000313" key="14">
    <source>
        <dbReference type="EMBL" id="BBF22581.1"/>
    </source>
</evidence>
<comment type="catalytic activity">
    <reaction evidence="7 10 11">
        <text>4-methyl-5-(2-phosphooxyethyl)-thiazole + 4-amino-2-methyl-5-(diphosphooxymethyl)pyrimidine + H(+) = thiamine phosphate + diphosphate</text>
        <dbReference type="Rhea" id="RHEA:22328"/>
        <dbReference type="ChEBI" id="CHEBI:15378"/>
        <dbReference type="ChEBI" id="CHEBI:33019"/>
        <dbReference type="ChEBI" id="CHEBI:37575"/>
        <dbReference type="ChEBI" id="CHEBI:57841"/>
        <dbReference type="ChEBI" id="CHEBI:58296"/>
        <dbReference type="EC" id="2.5.1.3"/>
    </reaction>
</comment>
<comment type="catalytic activity">
    <reaction evidence="9 10 11">
        <text>2-[(2R,5Z)-2-carboxy-4-methylthiazol-5(2H)-ylidene]ethyl phosphate + 4-amino-2-methyl-5-(diphosphooxymethyl)pyrimidine + 2 H(+) = thiamine phosphate + CO2 + diphosphate</text>
        <dbReference type="Rhea" id="RHEA:47844"/>
        <dbReference type="ChEBI" id="CHEBI:15378"/>
        <dbReference type="ChEBI" id="CHEBI:16526"/>
        <dbReference type="ChEBI" id="CHEBI:33019"/>
        <dbReference type="ChEBI" id="CHEBI:37575"/>
        <dbReference type="ChEBI" id="CHEBI:57841"/>
        <dbReference type="ChEBI" id="CHEBI:62899"/>
        <dbReference type="EC" id="2.5.1.3"/>
    </reaction>
</comment>
<dbReference type="InterPro" id="IPR013785">
    <property type="entry name" value="Aldolase_TIM"/>
</dbReference>
<evidence type="ECO:0000256" key="6">
    <source>
        <dbReference type="ARBA" id="ARBA00022977"/>
    </source>
</evidence>
<dbReference type="EC" id="2.5.1.3" evidence="10"/>
<dbReference type="SUPFAM" id="SSF51391">
    <property type="entry name" value="Thiamin phosphate synthase"/>
    <property type="match status" value="1"/>
</dbReference>
<dbReference type="InterPro" id="IPR036206">
    <property type="entry name" value="ThiamineP_synth_sf"/>
</dbReference>
<dbReference type="GO" id="GO:0004789">
    <property type="term" value="F:thiamine-phosphate diphosphorylase activity"/>
    <property type="evidence" value="ECO:0007669"/>
    <property type="project" value="UniProtKB-UniRule"/>
</dbReference>
<evidence type="ECO:0000256" key="10">
    <source>
        <dbReference type="HAMAP-Rule" id="MF_00097"/>
    </source>
</evidence>
<dbReference type="UniPathway" id="UPA00060">
    <property type="reaction ID" value="UER00141"/>
</dbReference>
<evidence type="ECO:0000256" key="2">
    <source>
        <dbReference type="ARBA" id="ARBA00005165"/>
    </source>
</evidence>
<dbReference type="HAMAP" id="MF_00097">
    <property type="entry name" value="TMP_synthase"/>
    <property type="match status" value="1"/>
</dbReference>
<feature type="binding site" evidence="10">
    <location>
        <position position="170"/>
    </location>
    <ligand>
        <name>2-[(2R,5Z)-2-carboxy-4-methylthiazol-5(2H)-ylidene]ethyl phosphate</name>
        <dbReference type="ChEBI" id="CHEBI:62899"/>
    </ligand>
</feature>
<evidence type="ECO:0000313" key="15">
    <source>
        <dbReference type="Proteomes" id="UP000271003"/>
    </source>
</evidence>
<evidence type="ECO:0000256" key="9">
    <source>
        <dbReference type="ARBA" id="ARBA00047883"/>
    </source>
</evidence>
<dbReference type="CDD" id="cd00564">
    <property type="entry name" value="TMP_TenI"/>
    <property type="match status" value="1"/>
</dbReference>
<evidence type="ECO:0000256" key="12">
    <source>
        <dbReference type="RuleBase" id="RU004253"/>
    </source>
</evidence>
<reference evidence="14 15" key="1">
    <citation type="journal article" date="2018" name="Int. J. Syst. Evol. Microbiol.">
        <title>Mesosutterella multiformis gen. nov., sp. nov., a member of the family Sutterellaceae and Sutterella megalosphaeroides sp. nov., isolated from human faeces.</title>
        <authorList>
            <person name="Sakamoto M."/>
            <person name="Ikeyama N."/>
            <person name="Kunihiro T."/>
            <person name="Iino T."/>
            <person name="Yuki M."/>
            <person name="Ohkuma M."/>
        </authorList>
    </citation>
    <scope>NUCLEOTIDE SEQUENCE [LARGE SCALE GENOMIC DNA]</scope>
    <source>
        <strain evidence="14 15">6FBBBH3</strain>
    </source>
</reference>
<dbReference type="GO" id="GO:0000287">
    <property type="term" value="F:magnesium ion binding"/>
    <property type="evidence" value="ECO:0007669"/>
    <property type="project" value="UniProtKB-UniRule"/>
</dbReference>
<evidence type="ECO:0000256" key="8">
    <source>
        <dbReference type="ARBA" id="ARBA00047851"/>
    </source>
</evidence>
<evidence type="ECO:0000256" key="3">
    <source>
        <dbReference type="ARBA" id="ARBA00022679"/>
    </source>
</evidence>
<dbReference type="PANTHER" id="PTHR20857">
    <property type="entry name" value="THIAMINE-PHOSPHATE PYROPHOSPHORYLASE"/>
    <property type="match status" value="1"/>
</dbReference>
<comment type="cofactor">
    <cofactor evidence="10">
        <name>Mg(2+)</name>
        <dbReference type="ChEBI" id="CHEBI:18420"/>
    </cofactor>
    <text evidence="10">Binds 1 Mg(2+) ion per subunit.</text>
</comment>
<dbReference type="InterPro" id="IPR022998">
    <property type="entry name" value="ThiamineP_synth_TenI"/>
</dbReference>
<feature type="binding site" evidence="10">
    <location>
        <position position="142"/>
    </location>
    <ligand>
        <name>4-amino-2-methyl-5-(diphosphooxymethyl)pyrimidine</name>
        <dbReference type="ChEBI" id="CHEBI:57841"/>
    </ligand>
</feature>
<accession>A0A2Z6I7Z6</accession>
<keyword evidence="4 10" id="KW-0479">Metal-binding</keyword>
<protein>
    <recommendedName>
        <fullName evidence="10">Thiamine-phosphate synthase</fullName>
        <shortName evidence="10">TP synthase</shortName>
        <shortName evidence="10">TPS</shortName>
        <ecNumber evidence="10">2.5.1.3</ecNumber>
    </recommendedName>
    <alternativeName>
        <fullName evidence="10">Thiamine-phosphate pyrophosphorylase</fullName>
        <shortName evidence="10">TMP pyrophosphorylase</shortName>
        <shortName evidence="10">TMP-PPase</shortName>
    </alternativeName>
</protein>
<feature type="binding site" evidence="10">
    <location>
        <begin position="190"/>
        <end position="191"/>
    </location>
    <ligand>
        <name>2-[(2R,5Z)-2-carboxy-4-methylthiazol-5(2H)-ylidene]ethyl phosphate</name>
        <dbReference type="ChEBI" id="CHEBI:62899"/>
    </ligand>
</feature>
<feature type="binding site" evidence="10">
    <location>
        <position position="113"/>
    </location>
    <ligand>
        <name>4-amino-2-methyl-5-(diphosphooxymethyl)pyrimidine</name>
        <dbReference type="ChEBI" id="CHEBI:57841"/>
    </ligand>
</feature>
<dbReference type="GO" id="GO:0009228">
    <property type="term" value="P:thiamine biosynthetic process"/>
    <property type="evidence" value="ECO:0007669"/>
    <property type="project" value="UniProtKB-KW"/>
</dbReference>
<sequence length="212" mass="22308">MTAFDPASLRLYLVLDPDLCGGAEGMIRTTQEALLGGVTFVQLRAPRWKKRAMAECARALLEVTRARGVPLVIDDHADVAFAVNADGVHVGQQDLAVDDCRRLLGAGKIVGLSINTPDEMRRAPVDLVDYVGIGPVFHQTTKRDASPALGLEGLRTIVEASSLPSVAIGGIKTENARAVTATGVDGIAVVSAVCGTRSPRDAAASLRSQIVR</sequence>
<feature type="domain" description="Thiamine phosphate synthase/TenI" evidence="13">
    <location>
        <begin position="11"/>
        <end position="193"/>
    </location>
</feature>
<evidence type="ECO:0000256" key="11">
    <source>
        <dbReference type="RuleBase" id="RU003826"/>
    </source>
</evidence>
<dbReference type="AlphaFoldDB" id="A0A2Z6I7Z6"/>
<evidence type="ECO:0000259" key="13">
    <source>
        <dbReference type="Pfam" id="PF02581"/>
    </source>
</evidence>
<dbReference type="OrthoDB" id="9810880at2"/>
<evidence type="ECO:0000256" key="7">
    <source>
        <dbReference type="ARBA" id="ARBA00047334"/>
    </source>
</evidence>
<feature type="binding site" evidence="10">
    <location>
        <position position="74"/>
    </location>
    <ligand>
        <name>4-amino-2-methyl-5-(diphosphooxymethyl)pyrimidine</name>
        <dbReference type="ChEBI" id="CHEBI:57841"/>
    </ligand>
</feature>
<dbReference type="PANTHER" id="PTHR20857:SF15">
    <property type="entry name" value="THIAMINE-PHOSPHATE SYNTHASE"/>
    <property type="match status" value="1"/>
</dbReference>
<proteinExistence type="inferred from homology"/>
<keyword evidence="3 10" id="KW-0808">Transferase</keyword>